<dbReference type="Pfam" id="PF00999">
    <property type="entry name" value="Na_H_Exchanger"/>
    <property type="match status" value="1"/>
</dbReference>
<feature type="transmembrane region" description="Helical" evidence="9">
    <location>
        <begin position="273"/>
        <end position="291"/>
    </location>
</feature>
<dbReference type="SUPFAM" id="SSF51735">
    <property type="entry name" value="NAD(P)-binding Rossmann-fold domains"/>
    <property type="match status" value="1"/>
</dbReference>
<gene>
    <name evidence="12" type="ORF">GPAL_2426</name>
</gene>
<evidence type="ECO:0000256" key="8">
    <source>
        <dbReference type="ARBA" id="ARBA00023136"/>
    </source>
</evidence>
<dbReference type="RefSeq" id="WP_006011965.1">
    <property type="nucleotide sequence ID" value="NZ_AUAV01000017.1"/>
</dbReference>
<evidence type="ECO:0000256" key="5">
    <source>
        <dbReference type="ARBA" id="ARBA00022692"/>
    </source>
</evidence>
<feature type="transmembrane region" description="Helical" evidence="9">
    <location>
        <begin position="169"/>
        <end position="185"/>
    </location>
</feature>
<dbReference type="InterPro" id="IPR036291">
    <property type="entry name" value="NAD(P)-bd_dom_sf"/>
</dbReference>
<comment type="similarity">
    <text evidence="2">Belongs to the monovalent cation:proton antiporter 2 (CPA2) transporter (TC 2.A.37) family.</text>
</comment>
<evidence type="ECO:0000256" key="1">
    <source>
        <dbReference type="ARBA" id="ARBA00004141"/>
    </source>
</evidence>
<dbReference type="Proteomes" id="UP000006251">
    <property type="component" value="Unassembled WGS sequence"/>
</dbReference>
<dbReference type="Pfam" id="PF02254">
    <property type="entry name" value="TrkA_N"/>
    <property type="match status" value="1"/>
</dbReference>
<accession>K6ZG13</accession>
<evidence type="ECO:0000256" key="9">
    <source>
        <dbReference type="SAM" id="Phobius"/>
    </source>
</evidence>
<organism evidence="12 13">
    <name type="scientific">Brumicola pallidula DSM 14239 = ACAM 615</name>
    <dbReference type="NCBI Taxonomy" id="1121922"/>
    <lineage>
        <taxon>Bacteria</taxon>
        <taxon>Pseudomonadati</taxon>
        <taxon>Pseudomonadota</taxon>
        <taxon>Gammaproteobacteria</taxon>
        <taxon>Alteromonadales</taxon>
        <taxon>Alteromonadaceae</taxon>
        <taxon>Brumicola</taxon>
    </lineage>
</organism>
<keyword evidence="8 9" id="KW-0472">Membrane</keyword>
<dbReference type="InterPro" id="IPR038770">
    <property type="entry name" value="Na+/solute_symporter_sf"/>
</dbReference>
<evidence type="ECO:0000313" key="12">
    <source>
        <dbReference type="EMBL" id="GAC29287.1"/>
    </source>
</evidence>
<keyword evidence="4" id="KW-0050">Antiport</keyword>
<keyword evidence="5 9" id="KW-0812">Transmembrane</keyword>
<evidence type="ECO:0000259" key="11">
    <source>
        <dbReference type="Pfam" id="PF02254"/>
    </source>
</evidence>
<feature type="domain" description="RCK N-terminal" evidence="11">
    <location>
        <begin position="387"/>
        <end position="502"/>
    </location>
</feature>
<dbReference type="GO" id="GO:0016020">
    <property type="term" value="C:membrane"/>
    <property type="evidence" value="ECO:0007669"/>
    <property type="project" value="UniProtKB-SubCell"/>
</dbReference>
<protein>
    <submittedName>
        <fullName evidence="12">Sodium/hydrogen exchanger</fullName>
    </submittedName>
</protein>
<dbReference type="EMBL" id="BAEQ01000043">
    <property type="protein sequence ID" value="GAC29287.1"/>
    <property type="molecule type" value="Genomic_DNA"/>
</dbReference>
<comment type="subcellular location">
    <subcellularLocation>
        <location evidence="1">Membrane</location>
        <topology evidence="1">Multi-pass membrane protein</topology>
    </subcellularLocation>
</comment>
<keyword evidence="7" id="KW-0406">Ion transport</keyword>
<dbReference type="PANTHER" id="PTHR42751:SF1">
    <property type="entry name" value="CATION_PROTON ANTIPORTER YBAL-RELATED"/>
    <property type="match status" value="1"/>
</dbReference>
<dbReference type="Gene3D" id="1.20.1530.20">
    <property type="match status" value="1"/>
</dbReference>
<dbReference type="InterPro" id="IPR006153">
    <property type="entry name" value="Cation/H_exchanger_TM"/>
</dbReference>
<evidence type="ECO:0000256" key="4">
    <source>
        <dbReference type="ARBA" id="ARBA00022449"/>
    </source>
</evidence>
<dbReference type="AlphaFoldDB" id="K6ZG13"/>
<comment type="caution">
    <text evidence="12">The sequence shown here is derived from an EMBL/GenBank/DDBJ whole genome shotgun (WGS) entry which is preliminary data.</text>
</comment>
<dbReference type="Gene3D" id="3.40.50.720">
    <property type="entry name" value="NAD(P)-binding Rossmann-like Domain"/>
    <property type="match status" value="1"/>
</dbReference>
<feature type="transmembrane region" description="Helical" evidence="9">
    <location>
        <begin position="144"/>
        <end position="163"/>
    </location>
</feature>
<dbReference type="PANTHER" id="PTHR42751">
    <property type="entry name" value="SODIUM/HYDROGEN EXCHANGER FAMILY/TRKA DOMAIN PROTEIN"/>
    <property type="match status" value="1"/>
</dbReference>
<keyword evidence="6 9" id="KW-1133">Transmembrane helix</keyword>
<evidence type="ECO:0000256" key="7">
    <source>
        <dbReference type="ARBA" id="ARBA00023065"/>
    </source>
</evidence>
<feature type="transmembrane region" description="Helical" evidence="9">
    <location>
        <begin position="303"/>
        <end position="325"/>
    </location>
</feature>
<feature type="transmembrane region" description="Helical" evidence="9">
    <location>
        <begin position="110"/>
        <end position="132"/>
    </location>
</feature>
<reference evidence="13" key="1">
    <citation type="journal article" date="2014" name="Environ. Microbiol.">
        <title>Comparative genomics of the marine bacterial genus Glaciecola reveals the high degree of genomic diversity and genomic characteristic for cold adaptation.</title>
        <authorList>
            <person name="Qin Q.L."/>
            <person name="Xie B.B."/>
            <person name="Yu Y."/>
            <person name="Shu Y.L."/>
            <person name="Rong J.C."/>
            <person name="Zhang Y.J."/>
            <person name="Zhao D.L."/>
            <person name="Chen X.L."/>
            <person name="Zhang X.Y."/>
            <person name="Chen B."/>
            <person name="Zhou B.C."/>
            <person name="Zhang Y.Z."/>
        </authorList>
    </citation>
    <scope>NUCLEOTIDE SEQUENCE [LARGE SCALE GENOMIC DNA]</scope>
    <source>
        <strain evidence="13">ACAM 615</strain>
    </source>
</reference>
<feature type="transmembrane region" description="Helical" evidence="9">
    <location>
        <begin position="7"/>
        <end position="28"/>
    </location>
</feature>
<evidence type="ECO:0000313" key="13">
    <source>
        <dbReference type="Proteomes" id="UP000006251"/>
    </source>
</evidence>
<dbReference type="InterPro" id="IPR003148">
    <property type="entry name" value="RCK_N"/>
</dbReference>
<keyword evidence="13" id="KW-1185">Reference proteome</keyword>
<keyword evidence="3" id="KW-0813">Transport</keyword>
<dbReference type="GO" id="GO:0015297">
    <property type="term" value="F:antiporter activity"/>
    <property type="evidence" value="ECO:0007669"/>
    <property type="project" value="UniProtKB-KW"/>
</dbReference>
<evidence type="ECO:0000259" key="10">
    <source>
        <dbReference type="Pfam" id="PF00999"/>
    </source>
</evidence>
<name>K6ZG13_9ALTE</name>
<feature type="transmembrane region" description="Helical" evidence="9">
    <location>
        <begin position="331"/>
        <end position="351"/>
    </location>
</feature>
<proteinExistence type="inferred from homology"/>
<dbReference type="GO" id="GO:0006813">
    <property type="term" value="P:potassium ion transport"/>
    <property type="evidence" value="ECO:0007669"/>
    <property type="project" value="InterPro"/>
</dbReference>
<feature type="transmembrane region" description="Helical" evidence="9">
    <location>
        <begin position="197"/>
        <end position="216"/>
    </location>
</feature>
<evidence type="ECO:0000256" key="2">
    <source>
        <dbReference type="ARBA" id="ARBA00005551"/>
    </source>
</evidence>
<evidence type="ECO:0000256" key="6">
    <source>
        <dbReference type="ARBA" id="ARBA00022989"/>
    </source>
</evidence>
<feature type="domain" description="Cation/H+ exchanger transmembrane" evidence="10">
    <location>
        <begin position="7"/>
        <end position="347"/>
    </location>
</feature>
<evidence type="ECO:0000256" key="3">
    <source>
        <dbReference type="ARBA" id="ARBA00022448"/>
    </source>
</evidence>
<dbReference type="OrthoDB" id="3418949at2"/>
<sequence>MEYIYLLIAFIFGFGFRLLNLPPLIGYLIAGFSLNAWGIESNSSLKEIADLGITIMLFTIGLKLNVQDLLKREIWLSSFLHSTIWIAFVSALFLLLSLIGLPYFTTMDPMTAALIGFSFSFSSTVCVVKILEESGESRTRHGKVAIGILVMQDIFAVLFMVVATGEIPSPWALLLVLLIPMIPLLHRLLNQSGHGELLPLTGFILALGGYQLFELVGIKGDLGALIFGVLIAGHSKATELSKSLLSFKDLFLIGFFLTIGLTALPTFEIAGIALLITLLLPLKFYLFFILLTKFRLRARTSYLSSLVMSNYSEFGLIIAAVAVSVGLLDSVWLVIMALSVSFSFVFTSMLYKTSHNQYNSHKKRLQMFQSTISLKEDLYPKMGDTKVLVIGMGRVGRGAFKTLARLMEQGVTGMDADLDKVNSLKEQNYEAILGDGENIDLWENVDISKIELILLALPSIDDSSNITNQLRNASYSGKIAAIARYEDEVQPLLDVGVDKVFNFFTEAGLGFAEESFEMLNHTIVKT</sequence>
<dbReference type="STRING" id="1121922.GCA_000428905_03176"/>
<dbReference type="GO" id="GO:1902600">
    <property type="term" value="P:proton transmembrane transport"/>
    <property type="evidence" value="ECO:0007669"/>
    <property type="project" value="InterPro"/>
</dbReference>
<feature type="transmembrane region" description="Helical" evidence="9">
    <location>
        <begin position="78"/>
        <end position="104"/>
    </location>
</feature>
<feature type="transmembrane region" description="Helical" evidence="9">
    <location>
        <begin position="48"/>
        <end position="66"/>
    </location>
</feature>